<dbReference type="OrthoDB" id="1430580at2"/>
<proteinExistence type="predicted"/>
<dbReference type="EMBL" id="QWDM01000005">
    <property type="protein sequence ID" value="RUT70717.1"/>
    <property type="molecule type" value="Genomic_DNA"/>
</dbReference>
<dbReference type="PANTHER" id="PTHR43239:SF1">
    <property type="entry name" value="UPF0734 PROTEIN DDB_G0273871_DDB_G0273177"/>
    <property type="match status" value="1"/>
</dbReference>
<dbReference type="SUPFAM" id="SSF54909">
    <property type="entry name" value="Dimeric alpha+beta barrel"/>
    <property type="match status" value="1"/>
</dbReference>
<evidence type="ECO:0000313" key="2">
    <source>
        <dbReference type="Proteomes" id="UP000288102"/>
    </source>
</evidence>
<comment type="caution">
    <text evidence="1">The sequence shown here is derived from an EMBL/GenBank/DDBJ whole genome shotgun (WGS) entry which is preliminary data.</text>
</comment>
<keyword evidence="2" id="KW-1185">Reference proteome</keyword>
<sequence length="112" mass="13082">MTTQKFCLALDLKEDANLIEEYKELHKNVWPEIIDSIKGSGISVLDIYCTGNRLFMIIEASEDFTFEKKAALDAENPKVQEWEALMWKFQQALPWAKPGEKWILTEKIFELK</sequence>
<organism evidence="1 2">
    <name type="scientific">Flavobacterium cupreum</name>
    <dbReference type="NCBI Taxonomy" id="2133766"/>
    <lineage>
        <taxon>Bacteria</taxon>
        <taxon>Pseudomonadati</taxon>
        <taxon>Bacteroidota</taxon>
        <taxon>Flavobacteriia</taxon>
        <taxon>Flavobacteriales</taxon>
        <taxon>Flavobacteriaceae</taxon>
        <taxon>Flavobacterium</taxon>
    </lineage>
</organism>
<dbReference type="RefSeq" id="WP_127338156.1">
    <property type="nucleotide sequence ID" value="NZ_QWDM01000005.1"/>
</dbReference>
<gene>
    <name evidence="1" type="ORF">D0817_09590</name>
</gene>
<dbReference type="Gene3D" id="3.30.70.100">
    <property type="match status" value="1"/>
</dbReference>
<protein>
    <submittedName>
        <fullName evidence="1">L-rhamnose mutarotase</fullName>
    </submittedName>
</protein>
<dbReference type="PANTHER" id="PTHR43239">
    <property type="entry name" value="UPF0734 PROTEIN DDB_G0273871/DDB_G0273177"/>
    <property type="match status" value="1"/>
</dbReference>
<dbReference type="Proteomes" id="UP000288102">
    <property type="component" value="Unassembled WGS sequence"/>
</dbReference>
<name>A0A434A8Q3_9FLAO</name>
<dbReference type="InterPro" id="IPR052996">
    <property type="entry name" value="Carb_Metab_Mutarotase"/>
</dbReference>
<accession>A0A434A8Q3</accession>
<reference evidence="2" key="1">
    <citation type="journal article" date="2019" name="Syst. Appl. Microbiol.">
        <title>Flavobacterium circumlabens sp. nov. and Flavobacterium cupreum sp. nov., two psychrotrophic species isolated from Antarctic environmental samples.</title>
        <authorList>
            <person name="Kralova S."/>
            <person name="Busse H.-J."/>
            <person name="Svec P."/>
            <person name="Maslanova I."/>
            <person name="Stankova E."/>
            <person name="Bartak M."/>
            <person name="Sedlacek I."/>
        </authorList>
    </citation>
    <scope>NUCLEOTIDE SEQUENCE [LARGE SCALE GENOMIC DNA]</scope>
    <source>
        <strain evidence="2">CCM 8825</strain>
    </source>
</reference>
<dbReference type="AlphaFoldDB" id="A0A434A8Q3"/>
<evidence type="ECO:0000313" key="1">
    <source>
        <dbReference type="EMBL" id="RUT70717.1"/>
    </source>
</evidence>
<dbReference type="Pfam" id="PF05336">
    <property type="entry name" value="rhaM"/>
    <property type="match status" value="1"/>
</dbReference>
<dbReference type="GO" id="GO:0016857">
    <property type="term" value="F:racemase and epimerase activity, acting on carbohydrates and derivatives"/>
    <property type="evidence" value="ECO:0007669"/>
    <property type="project" value="InterPro"/>
</dbReference>
<dbReference type="InterPro" id="IPR008000">
    <property type="entry name" value="Rham/fucose_mutarotase"/>
</dbReference>
<dbReference type="InterPro" id="IPR011008">
    <property type="entry name" value="Dimeric_a/b-barrel"/>
</dbReference>